<keyword evidence="6" id="KW-1185">Reference proteome</keyword>
<dbReference type="OrthoDB" id="8851370at2"/>
<dbReference type="PROSITE" id="PS50088">
    <property type="entry name" value="ANK_REPEAT"/>
    <property type="match status" value="2"/>
</dbReference>
<dbReference type="AlphaFoldDB" id="A0A562BVK5"/>
<comment type="caution">
    <text evidence="5">The sequence shown here is derived from an EMBL/GenBank/DDBJ whole genome shotgun (WGS) entry which is preliminary data.</text>
</comment>
<accession>A0A562BVK5</accession>
<evidence type="ECO:0000256" key="1">
    <source>
        <dbReference type="ARBA" id="ARBA00022737"/>
    </source>
</evidence>
<evidence type="ECO:0000313" key="6">
    <source>
        <dbReference type="Proteomes" id="UP000318141"/>
    </source>
</evidence>
<protein>
    <submittedName>
        <fullName evidence="5">FOG: Ankyrin repeat</fullName>
    </submittedName>
</protein>
<feature type="repeat" description="ANK" evidence="3">
    <location>
        <begin position="314"/>
        <end position="346"/>
    </location>
</feature>
<name>A0A562BVK5_9BURK</name>
<dbReference type="Gene3D" id="1.25.40.20">
    <property type="entry name" value="Ankyrin repeat-containing domain"/>
    <property type="match status" value="2"/>
</dbReference>
<dbReference type="PANTHER" id="PTHR24198">
    <property type="entry name" value="ANKYRIN REPEAT AND PROTEIN KINASE DOMAIN-CONTAINING PROTEIN"/>
    <property type="match status" value="1"/>
</dbReference>
<evidence type="ECO:0000313" key="5">
    <source>
        <dbReference type="EMBL" id="TWG89251.1"/>
    </source>
</evidence>
<dbReference type="Proteomes" id="UP000318141">
    <property type="component" value="Unassembled WGS sequence"/>
</dbReference>
<evidence type="ECO:0000256" key="4">
    <source>
        <dbReference type="SAM" id="Coils"/>
    </source>
</evidence>
<organism evidence="5 6">
    <name type="scientific">Cupriavidus gilardii J11</name>
    <dbReference type="NCBI Taxonomy" id="936133"/>
    <lineage>
        <taxon>Bacteria</taxon>
        <taxon>Pseudomonadati</taxon>
        <taxon>Pseudomonadota</taxon>
        <taxon>Betaproteobacteria</taxon>
        <taxon>Burkholderiales</taxon>
        <taxon>Burkholderiaceae</taxon>
        <taxon>Cupriavidus</taxon>
    </lineage>
</organism>
<keyword evidence="2 3" id="KW-0040">ANK repeat</keyword>
<reference evidence="5 6" key="1">
    <citation type="submission" date="2019-07" db="EMBL/GenBank/DDBJ databases">
        <title>Genome sequencing of lignin-degrading bacterial isolates.</title>
        <authorList>
            <person name="Gladden J."/>
        </authorList>
    </citation>
    <scope>NUCLEOTIDE SEQUENCE [LARGE SCALE GENOMIC DNA]</scope>
    <source>
        <strain evidence="5 6">J11</strain>
    </source>
</reference>
<keyword evidence="1" id="KW-0677">Repeat</keyword>
<sequence>MLTIDLRNILSARADKLTDEMADINKRNHSATAPLDDLQRWLSRRLHVLDLQRSLLAGADQTDMAALHERYEAELDVLQREIRDRHAELIDARGASPVPVLVVSEDGKTMVPLDHAERARRLERFEARLNDEMSTHRRFRFGPPERRATLLADLAQEWTVLEELLGEVKQRKDDLNVPAVDETTRIAEQLKSVRREQRDAALHASYHEGWLLACQRGDLATVLSVLDEVPAAERKSFVNRPGPEGMAAWHLACEAHDLPLATLLLRHGACADLPTELERAPLFVAVRVDRGNRTRTFLDWLVWQGAVPHARDRNGRSALNEAAWHGNVAAMRWLAEQGLDLHERDCHRRTALHVAAAAGHGPAVAWLLQQGADPHAANAAGERPIFEAARNGRGAAMRAFLDAGYWLNAEERRQLRDGGMLTAPAIVQACNEPLAALLVPAGAVLEPVASGSRPSGGQWRGGLV</sequence>
<dbReference type="Pfam" id="PF12796">
    <property type="entry name" value="Ank_2"/>
    <property type="match status" value="1"/>
</dbReference>
<feature type="coiled-coil region" evidence="4">
    <location>
        <begin position="61"/>
        <end position="88"/>
    </location>
</feature>
<dbReference type="PANTHER" id="PTHR24198:SF165">
    <property type="entry name" value="ANKYRIN REPEAT-CONTAINING PROTEIN-RELATED"/>
    <property type="match status" value="1"/>
</dbReference>
<feature type="repeat" description="ANK" evidence="3">
    <location>
        <begin position="347"/>
        <end position="379"/>
    </location>
</feature>
<dbReference type="InterPro" id="IPR002110">
    <property type="entry name" value="Ankyrin_rpt"/>
</dbReference>
<evidence type="ECO:0000256" key="3">
    <source>
        <dbReference type="PROSITE-ProRule" id="PRU00023"/>
    </source>
</evidence>
<dbReference type="EMBL" id="VLJN01000001">
    <property type="protein sequence ID" value="TWG89251.1"/>
    <property type="molecule type" value="Genomic_DNA"/>
</dbReference>
<evidence type="ECO:0000256" key="2">
    <source>
        <dbReference type="ARBA" id="ARBA00023043"/>
    </source>
</evidence>
<proteinExistence type="predicted"/>
<dbReference type="SMART" id="SM00248">
    <property type="entry name" value="ANK"/>
    <property type="match status" value="4"/>
</dbReference>
<dbReference type="SUPFAM" id="SSF48403">
    <property type="entry name" value="Ankyrin repeat"/>
    <property type="match status" value="1"/>
</dbReference>
<dbReference type="InterPro" id="IPR036770">
    <property type="entry name" value="Ankyrin_rpt-contain_sf"/>
</dbReference>
<gene>
    <name evidence="5" type="ORF">L602_000100001410</name>
</gene>
<dbReference type="PROSITE" id="PS50297">
    <property type="entry name" value="ANK_REP_REGION"/>
    <property type="match status" value="2"/>
</dbReference>
<keyword evidence="4" id="KW-0175">Coiled coil</keyword>